<name>A0ABQ4QDE4_9HYPH</name>
<sequence>MTLRLVRAATLLVGGLVLAGAAEAQQPAAVPGAETKPAPAPRPRARRPQAPSQPIMVYDARIEAGDLRISGSVRKGGAVVVMDEDVSVMADSRGRFLFRLPYRPGSCVVSLKSDEDEREAVIANCAPEGQAGAKGETGVRGEPGPQGVAGLPGPAGPAGEAGSKGEPGLKGEAGPKGEAGAKGEAGPKGEPGSKGEAGPAGPAAAALPAAAPATPFRAVRSETCPASGCAIACASGEVFVSAYCLKAGAPVFSQGADGTATASCPSESTGMVGFCARM</sequence>
<dbReference type="PANTHER" id="PTHR24023:SF1082">
    <property type="entry name" value="COLLAGEN TRIPLE HELIX REPEAT"/>
    <property type="match status" value="1"/>
</dbReference>
<feature type="signal peptide" evidence="2">
    <location>
        <begin position="1"/>
        <end position="24"/>
    </location>
</feature>
<accession>A0ABQ4QDE4</accession>
<dbReference type="InterPro" id="IPR050149">
    <property type="entry name" value="Collagen_superfamily"/>
</dbReference>
<comment type="caution">
    <text evidence="3">The sequence shown here is derived from an EMBL/GenBank/DDBJ whole genome shotgun (WGS) entry which is preliminary data.</text>
</comment>
<keyword evidence="4" id="KW-1185">Reference proteome</keyword>
<evidence type="ECO:0008006" key="5">
    <source>
        <dbReference type="Google" id="ProtNLM"/>
    </source>
</evidence>
<dbReference type="EMBL" id="BPQG01000010">
    <property type="protein sequence ID" value="GJD43233.1"/>
    <property type="molecule type" value="Genomic_DNA"/>
</dbReference>
<feature type="region of interest" description="Disordered" evidence="1">
    <location>
        <begin position="27"/>
        <end position="52"/>
    </location>
</feature>
<protein>
    <recommendedName>
        <fullName evidence="5">Collagen-like protein</fullName>
    </recommendedName>
</protein>
<proteinExistence type="predicted"/>
<keyword evidence="2" id="KW-0732">Signal</keyword>
<dbReference type="Pfam" id="PF01391">
    <property type="entry name" value="Collagen"/>
    <property type="match status" value="1"/>
</dbReference>
<evidence type="ECO:0000256" key="2">
    <source>
        <dbReference type="SAM" id="SignalP"/>
    </source>
</evidence>
<evidence type="ECO:0000256" key="1">
    <source>
        <dbReference type="SAM" id="MobiDB-lite"/>
    </source>
</evidence>
<organism evidence="3 4">
    <name type="scientific">Methylobacterium cerastii</name>
    <dbReference type="NCBI Taxonomy" id="932741"/>
    <lineage>
        <taxon>Bacteria</taxon>
        <taxon>Pseudomonadati</taxon>
        <taxon>Pseudomonadota</taxon>
        <taxon>Alphaproteobacteria</taxon>
        <taxon>Hyphomicrobiales</taxon>
        <taxon>Methylobacteriaceae</taxon>
        <taxon>Methylobacterium</taxon>
    </lineage>
</organism>
<feature type="compositionally biased region" description="Low complexity" evidence="1">
    <location>
        <begin position="194"/>
        <end position="206"/>
    </location>
</feature>
<reference evidence="3 4" key="1">
    <citation type="journal article" date="2021" name="Front. Microbiol.">
        <title>Comprehensive Comparative Genomics and Phenotyping of Methylobacterium Species.</title>
        <authorList>
            <person name="Alessa O."/>
            <person name="Ogura Y."/>
            <person name="Fujitani Y."/>
            <person name="Takami H."/>
            <person name="Hayashi T."/>
            <person name="Sahin N."/>
            <person name="Tani A."/>
        </authorList>
    </citation>
    <scope>NUCLEOTIDE SEQUENCE [LARGE SCALE GENOMIC DNA]</scope>
    <source>
        <strain evidence="3 4">DSM 23679</strain>
    </source>
</reference>
<feature type="region of interest" description="Disordered" evidence="1">
    <location>
        <begin position="129"/>
        <end position="206"/>
    </location>
</feature>
<dbReference type="PANTHER" id="PTHR24023">
    <property type="entry name" value="COLLAGEN ALPHA"/>
    <property type="match status" value="1"/>
</dbReference>
<evidence type="ECO:0000313" key="3">
    <source>
        <dbReference type="EMBL" id="GJD43233.1"/>
    </source>
</evidence>
<feature type="compositionally biased region" description="Low complexity" evidence="1">
    <location>
        <begin position="143"/>
        <end position="166"/>
    </location>
</feature>
<feature type="chain" id="PRO_5045119256" description="Collagen-like protein" evidence="2">
    <location>
        <begin position="25"/>
        <end position="278"/>
    </location>
</feature>
<dbReference type="RefSeq" id="WP_238271226.1">
    <property type="nucleotide sequence ID" value="NZ_BPQG01000010.1"/>
</dbReference>
<dbReference type="InterPro" id="IPR008160">
    <property type="entry name" value="Collagen"/>
</dbReference>
<gene>
    <name evidence="3" type="ORF">AFCDBAGC_1082</name>
</gene>
<dbReference type="Proteomes" id="UP001055117">
    <property type="component" value="Unassembled WGS sequence"/>
</dbReference>
<evidence type="ECO:0000313" key="4">
    <source>
        <dbReference type="Proteomes" id="UP001055117"/>
    </source>
</evidence>
<feature type="compositionally biased region" description="Basic and acidic residues" evidence="1">
    <location>
        <begin position="167"/>
        <end position="193"/>
    </location>
</feature>